<organism evidence="6">
    <name type="scientific">Angiostrongylus costaricensis</name>
    <name type="common">Nematode worm</name>
    <dbReference type="NCBI Taxonomy" id="334426"/>
    <lineage>
        <taxon>Eukaryota</taxon>
        <taxon>Metazoa</taxon>
        <taxon>Ecdysozoa</taxon>
        <taxon>Nematoda</taxon>
        <taxon>Chromadorea</taxon>
        <taxon>Rhabditida</taxon>
        <taxon>Rhabditina</taxon>
        <taxon>Rhabditomorpha</taxon>
        <taxon>Strongyloidea</taxon>
        <taxon>Metastrongylidae</taxon>
        <taxon>Angiostrongylus</taxon>
    </lineage>
</organism>
<evidence type="ECO:0000313" key="5">
    <source>
        <dbReference type="Proteomes" id="UP000267027"/>
    </source>
</evidence>
<keyword evidence="2" id="KW-1133">Transmembrane helix</keyword>
<reference evidence="4 5" key="2">
    <citation type="submission" date="2018-11" db="EMBL/GenBank/DDBJ databases">
        <authorList>
            <consortium name="Pathogen Informatics"/>
        </authorList>
    </citation>
    <scope>NUCLEOTIDE SEQUENCE [LARGE SCALE GENOMIC DNA]</scope>
    <source>
        <strain evidence="4 5">Costa Rica</strain>
    </source>
</reference>
<evidence type="ECO:0000313" key="4">
    <source>
        <dbReference type="EMBL" id="VDM58914.1"/>
    </source>
</evidence>
<accession>A0A158PIA0</accession>
<gene>
    <name evidence="4" type="ORF">ACOC_LOCUS7329</name>
</gene>
<dbReference type="PANTHER" id="PTHR22907">
    <property type="entry name" value="GH04558P"/>
    <property type="match status" value="1"/>
</dbReference>
<proteinExistence type="predicted"/>
<evidence type="ECO:0000256" key="2">
    <source>
        <dbReference type="SAM" id="Phobius"/>
    </source>
</evidence>
<dbReference type="AlphaFoldDB" id="A0A158PIA0"/>
<dbReference type="PANTHER" id="PTHR22907:SF56">
    <property type="entry name" value="TRANSMEMBRANE PROTEIN RAM-5"/>
    <property type="match status" value="1"/>
</dbReference>
<evidence type="ECO:0000313" key="6">
    <source>
        <dbReference type="WBParaSite" id="ACOC_0000732801-mRNA-1"/>
    </source>
</evidence>
<dbReference type="WBParaSite" id="ACOC_0000732801-mRNA-1">
    <property type="protein sequence ID" value="ACOC_0000732801-mRNA-1"/>
    <property type="gene ID" value="ACOC_0000732801"/>
</dbReference>
<feature type="transmembrane region" description="Helical" evidence="2">
    <location>
        <begin position="251"/>
        <end position="271"/>
    </location>
</feature>
<reference evidence="6" key="1">
    <citation type="submission" date="2016-04" db="UniProtKB">
        <authorList>
            <consortium name="WormBaseParasite"/>
        </authorList>
    </citation>
    <scope>IDENTIFICATION</scope>
</reference>
<evidence type="ECO:0000259" key="3">
    <source>
        <dbReference type="PROSITE" id="PS51034"/>
    </source>
</evidence>
<dbReference type="Proteomes" id="UP000267027">
    <property type="component" value="Unassembled WGS sequence"/>
</dbReference>
<feature type="domain" description="ZP" evidence="3">
    <location>
        <begin position="1"/>
        <end position="177"/>
    </location>
</feature>
<dbReference type="EMBL" id="UYYA01004028">
    <property type="protein sequence ID" value="VDM58914.1"/>
    <property type="molecule type" value="Genomic_DNA"/>
</dbReference>
<dbReference type="PROSITE" id="PS51034">
    <property type="entry name" value="ZP_2"/>
    <property type="match status" value="1"/>
</dbReference>
<evidence type="ECO:0000256" key="1">
    <source>
        <dbReference type="ARBA" id="ARBA00022729"/>
    </source>
</evidence>
<keyword evidence="2" id="KW-0472">Membrane</keyword>
<dbReference type="InterPro" id="IPR051962">
    <property type="entry name" value="Cuticlin"/>
</dbReference>
<keyword evidence="2" id="KW-0812">Transmembrane</keyword>
<sequence length="320" mass="37439">MPSRMKFQMFQNGSREFSAHLEIGFHPLVITSSDRLFSVKCIDNSHSPVTTLAERFSTCSHSVRLTSRWESSTVFHVGDAVIHEWKFLEAQKYQTFLTSCNAVSSSGQVLHLVDENGCIVDSELIGEIVYNSFIPKVFARARMFKLMNSEKYRIKCNIQICGSDSVCKNRTFVSSLLYYIHFVFRLHTVSCQQKFKSLPQPFRFANFRDWLLDDRTINESDIHHERQLGCSNATIIASHRNCSWSGIEHLLVVWSFTSLLLWIIMIAVCFYRQTNKPTWAEFRERELQRMTQARVIQHDHPWIHTDAFEETQNRKKNHFL</sequence>
<dbReference type="OrthoDB" id="5854556at2759"/>
<keyword evidence="5" id="KW-1185">Reference proteome</keyword>
<dbReference type="InterPro" id="IPR001507">
    <property type="entry name" value="ZP_dom"/>
</dbReference>
<name>A0A158PIA0_ANGCS</name>
<dbReference type="Pfam" id="PF25301">
    <property type="entry name" value="CUT_C"/>
    <property type="match status" value="1"/>
</dbReference>
<protein>
    <submittedName>
        <fullName evidence="6">ZP domain-containing protein</fullName>
    </submittedName>
</protein>
<dbReference type="InterPro" id="IPR057475">
    <property type="entry name" value="CUT_C"/>
</dbReference>
<keyword evidence="1" id="KW-0732">Signal</keyword>